<dbReference type="PANTHER" id="PTHR30061:SF50">
    <property type="entry name" value="MALTOSE_MALTODEXTRIN-BINDING PERIPLASMIC PROTEIN"/>
    <property type="match status" value="1"/>
</dbReference>
<reference evidence="5 6" key="1">
    <citation type="submission" date="2016-10" db="EMBL/GenBank/DDBJ databases">
        <authorList>
            <person name="de Groot N.N."/>
        </authorList>
    </citation>
    <scope>NUCLEOTIDE SEQUENCE [LARGE SCALE GENOMIC DNA]</scope>
    <source>
        <strain evidence="5 6">CGMCC 4.2022</strain>
    </source>
</reference>
<dbReference type="EMBL" id="FNIE01000004">
    <property type="protein sequence ID" value="SDN40545.1"/>
    <property type="molecule type" value="Genomic_DNA"/>
</dbReference>
<sequence length="431" mass="45662">MRRMNRARWRHALTAVPVLALALTACGGGSGGSASSDGTLTVWMMTGGPGDSPLIKDVDAEFAKKYPDMKVDVQIQQWDGIATKITTALAGGNPPDIVEMGNTQTPLQTYSGGLADLTADKSTFEDSAGWLSGLATPSTYDGKLYAAPLYGGTKVVMYNKKLFTAAGITRLPTTIGELQQDCGKLAAANKNVANFSGFYLPGQYWFNGMPFLFAKGGTIATRKNGAWQAQMSSPANQAGLAAWRTFQNTCSTRSSVGVNTDSPDQDQLFADGKAAMEYVKAWEPAAVLQKNPALKDDIGFFALPGYTADAPMPVIVSGSTIGIAADSPDKKPAEDWLRIITGKAFQQEMALKLDLLPISPDFTPAGVPEQLAVASQAAKNSHPLPNSPGEATLETERYNEQFFSKIAAGGDIAKASADYDKHATAAFNALH</sequence>
<evidence type="ECO:0000313" key="5">
    <source>
        <dbReference type="EMBL" id="SDN40545.1"/>
    </source>
</evidence>
<dbReference type="Proteomes" id="UP000199341">
    <property type="component" value="Unassembled WGS sequence"/>
</dbReference>
<dbReference type="SUPFAM" id="SSF53850">
    <property type="entry name" value="Periplasmic binding protein-like II"/>
    <property type="match status" value="1"/>
</dbReference>
<dbReference type="PROSITE" id="PS51257">
    <property type="entry name" value="PROKAR_LIPOPROTEIN"/>
    <property type="match status" value="1"/>
</dbReference>
<evidence type="ECO:0000256" key="2">
    <source>
        <dbReference type="ARBA" id="ARBA00022448"/>
    </source>
</evidence>
<proteinExistence type="inferred from homology"/>
<feature type="chain" id="PRO_5038620903" evidence="4">
    <location>
        <begin position="28"/>
        <end position="431"/>
    </location>
</feature>
<dbReference type="GO" id="GO:0055052">
    <property type="term" value="C:ATP-binding cassette (ABC) transporter complex, substrate-binding subunit-containing"/>
    <property type="evidence" value="ECO:0007669"/>
    <property type="project" value="TreeGrafter"/>
</dbReference>
<comment type="similarity">
    <text evidence="1">Belongs to the bacterial solute-binding protein 1 family.</text>
</comment>
<evidence type="ECO:0000256" key="1">
    <source>
        <dbReference type="ARBA" id="ARBA00008520"/>
    </source>
</evidence>
<keyword evidence="2" id="KW-0813">Transport</keyword>
<name>A0A1H0B4J9_9ACTN</name>
<keyword evidence="6" id="KW-1185">Reference proteome</keyword>
<dbReference type="Gene3D" id="3.40.190.10">
    <property type="entry name" value="Periplasmic binding protein-like II"/>
    <property type="match status" value="2"/>
</dbReference>
<dbReference type="Pfam" id="PF01547">
    <property type="entry name" value="SBP_bac_1"/>
    <property type="match status" value="1"/>
</dbReference>
<dbReference type="PANTHER" id="PTHR30061">
    <property type="entry name" value="MALTOSE-BINDING PERIPLASMIC PROTEIN"/>
    <property type="match status" value="1"/>
</dbReference>
<dbReference type="GO" id="GO:0042956">
    <property type="term" value="P:maltodextrin transmembrane transport"/>
    <property type="evidence" value="ECO:0007669"/>
    <property type="project" value="TreeGrafter"/>
</dbReference>
<organism evidence="5 6">
    <name type="scientific">Actinacidiphila guanduensis</name>
    <dbReference type="NCBI Taxonomy" id="310781"/>
    <lineage>
        <taxon>Bacteria</taxon>
        <taxon>Bacillati</taxon>
        <taxon>Actinomycetota</taxon>
        <taxon>Actinomycetes</taxon>
        <taxon>Kitasatosporales</taxon>
        <taxon>Streptomycetaceae</taxon>
        <taxon>Actinacidiphila</taxon>
    </lineage>
</organism>
<evidence type="ECO:0000256" key="4">
    <source>
        <dbReference type="SAM" id="SignalP"/>
    </source>
</evidence>
<dbReference type="InterPro" id="IPR006059">
    <property type="entry name" value="SBP"/>
</dbReference>
<feature type="signal peptide" evidence="4">
    <location>
        <begin position="1"/>
        <end position="27"/>
    </location>
</feature>
<keyword evidence="3 4" id="KW-0732">Signal</keyword>
<dbReference type="STRING" id="310781.SAMN05216259_10446"/>
<dbReference type="AlphaFoldDB" id="A0A1H0B4J9"/>
<protein>
    <submittedName>
        <fullName evidence="5">Carbohydrate ABC transporter substrate-binding protein, CUT1 family</fullName>
    </submittedName>
</protein>
<dbReference type="GO" id="GO:1901982">
    <property type="term" value="F:maltose binding"/>
    <property type="evidence" value="ECO:0007669"/>
    <property type="project" value="TreeGrafter"/>
</dbReference>
<dbReference type="OrthoDB" id="2507686at2"/>
<gene>
    <name evidence="5" type="ORF">SAMN05216259_10446</name>
</gene>
<dbReference type="GO" id="GO:0015768">
    <property type="term" value="P:maltose transport"/>
    <property type="evidence" value="ECO:0007669"/>
    <property type="project" value="TreeGrafter"/>
</dbReference>
<accession>A0A1H0B4J9</accession>
<evidence type="ECO:0000256" key="3">
    <source>
        <dbReference type="ARBA" id="ARBA00022729"/>
    </source>
</evidence>
<evidence type="ECO:0000313" key="6">
    <source>
        <dbReference type="Proteomes" id="UP000199341"/>
    </source>
</evidence>